<organism evidence="2 3">
    <name type="scientific">Hymenobacter algoricola</name>
    <dbReference type="NCBI Taxonomy" id="486267"/>
    <lineage>
        <taxon>Bacteria</taxon>
        <taxon>Pseudomonadati</taxon>
        <taxon>Bacteroidota</taxon>
        <taxon>Cytophagia</taxon>
        <taxon>Cytophagales</taxon>
        <taxon>Hymenobacteraceae</taxon>
        <taxon>Hymenobacter</taxon>
    </lineage>
</organism>
<dbReference type="Proteomes" id="UP001499909">
    <property type="component" value="Unassembled WGS sequence"/>
</dbReference>
<reference evidence="3" key="1">
    <citation type="journal article" date="2019" name="Int. J. Syst. Evol. Microbiol.">
        <title>The Global Catalogue of Microorganisms (GCM) 10K type strain sequencing project: providing services to taxonomists for standard genome sequencing and annotation.</title>
        <authorList>
            <consortium name="The Broad Institute Genomics Platform"/>
            <consortium name="The Broad Institute Genome Sequencing Center for Infectious Disease"/>
            <person name="Wu L."/>
            <person name="Ma J."/>
        </authorList>
    </citation>
    <scope>NUCLEOTIDE SEQUENCE [LARGE SCALE GENOMIC DNA]</scope>
    <source>
        <strain evidence="3">JCM 17214</strain>
    </source>
</reference>
<evidence type="ECO:0000313" key="2">
    <source>
        <dbReference type="EMBL" id="GAA3948342.1"/>
    </source>
</evidence>
<accession>A0ABP7NJ45</accession>
<name>A0ABP7NJ45_9BACT</name>
<gene>
    <name evidence="2" type="ORF">GCM10022406_32730</name>
</gene>
<comment type="caution">
    <text evidence="2">The sequence shown here is derived from an EMBL/GenBank/DDBJ whole genome shotgun (WGS) entry which is preliminary data.</text>
</comment>
<keyword evidence="3" id="KW-1185">Reference proteome</keyword>
<proteinExistence type="predicted"/>
<feature type="region of interest" description="Disordered" evidence="1">
    <location>
        <begin position="63"/>
        <end position="100"/>
    </location>
</feature>
<evidence type="ECO:0000256" key="1">
    <source>
        <dbReference type="SAM" id="MobiDB-lite"/>
    </source>
</evidence>
<dbReference type="EMBL" id="BAABDH010000104">
    <property type="protein sequence ID" value="GAA3948342.1"/>
    <property type="molecule type" value="Genomic_DNA"/>
</dbReference>
<evidence type="ECO:0000313" key="3">
    <source>
        <dbReference type="Proteomes" id="UP001499909"/>
    </source>
</evidence>
<evidence type="ECO:0008006" key="4">
    <source>
        <dbReference type="Google" id="ProtNLM"/>
    </source>
</evidence>
<sequence length="100" mass="10467">MVTGSRTGFVAASLAFCAGCTAPGRAGLVSGSGKAGRRVAAVERFYQRGDQRIVTLAFSYRFGSDKPAPARRRSSGAEDEKRRAGGSWPLCGVPRASSAR</sequence>
<protein>
    <recommendedName>
        <fullName evidence="4">Outer membrane protein beta-barrel domain-containing protein</fullName>
    </recommendedName>
</protein>